<evidence type="ECO:0000256" key="6">
    <source>
        <dbReference type="SAM" id="MobiDB-lite"/>
    </source>
</evidence>
<dbReference type="Proteomes" id="UP001596395">
    <property type="component" value="Unassembled WGS sequence"/>
</dbReference>
<evidence type="ECO:0000256" key="5">
    <source>
        <dbReference type="ARBA" id="ARBA00023136"/>
    </source>
</evidence>
<feature type="compositionally biased region" description="Basic and acidic residues" evidence="6">
    <location>
        <begin position="287"/>
        <end position="301"/>
    </location>
</feature>
<proteinExistence type="predicted"/>
<dbReference type="InterPro" id="IPR017039">
    <property type="entry name" value="Virul_fac_BrkB"/>
</dbReference>
<evidence type="ECO:0000256" key="2">
    <source>
        <dbReference type="ARBA" id="ARBA00022475"/>
    </source>
</evidence>
<dbReference type="NCBIfam" id="TIGR00765">
    <property type="entry name" value="yihY_not_rbn"/>
    <property type="match status" value="1"/>
</dbReference>
<feature type="region of interest" description="Disordered" evidence="6">
    <location>
        <begin position="278"/>
        <end position="301"/>
    </location>
</feature>
<keyword evidence="4 7" id="KW-1133">Transmembrane helix</keyword>
<dbReference type="AlphaFoldDB" id="A0ABD5V7R2"/>
<accession>A0ABD5V7R2</accession>
<feature type="transmembrane region" description="Helical" evidence="7">
    <location>
        <begin position="196"/>
        <end position="214"/>
    </location>
</feature>
<keyword evidence="3 7" id="KW-0812">Transmembrane</keyword>
<name>A0ABD5V7R2_9EURY</name>
<reference evidence="8 9" key="1">
    <citation type="journal article" date="2019" name="Int. J. Syst. Evol. Microbiol.">
        <title>The Global Catalogue of Microorganisms (GCM) 10K type strain sequencing project: providing services to taxonomists for standard genome sequencing and annotation.</title>
        <authorList>
            <consortium name="The Broad Institute Genomics Platform"/>
            <consortium name="The Broad Institute Genome Sequencing Center for Infectious Disease"/>
            <person name="Wu L."/>
            <person name="Ma J."/>
        </authorList>
    </citation>
    <scope>NUCLEOTIDE SEQUENCE [LARGE SCALE GENOMIC DNA]</scope>
    <source>
        <strain evidence="8 9">GX26</strain>
    </source>
</reference>
<keyword evidence="2" id="KW-1003">Cell membrane</keyword>
<evidence type="ECO:0000256" key="3">
    <source>
        <dbReference type="ARBA" id="ARBA00022692"/>
    </source>
</evidence>
<sequence>MHRWARLLRVILVRSYREARAEKVTFLAGSIAYHAFLSLLPFMLVLVLLLDAFATEALADRVVELVGGYFTPQTGALVAETVREASKNSQLTFVGFGALAWGMLKIFRSLDVAFSDIYESEAANTTLDQLTDGLFVLVAFLAAVALGATVDSVLPAAPDGALGQTVALAGVVAGLALAFFPIYYVFPDEDVTVREVLPGTVFAAVGWVATEAAFRHYARFAAKSDTYGVVGVVVLLLTWLYISGMVVLMGAILNAVLAGRSEDVEPIDWDAYRAPGASAATDGMAGDADHATDASSTRESDADVTAAKNALAAAVADADGDTDVTLAVDDTTVTLPVPDAVGTHEHVTGDGTGKPEDSRDASSESADAQRPDDDRPGGTGASARSRLALHWSDDD</sequence>
<dbReference type="GO" id="GO:0005886">
    <property type="term" value="C:plasma membrane"/>
    <property type="evidence" value="ECO:0007669"/>
    <property type="project" value="UniProtKB-SubCell"/>
</dbReference>
<keyword evidence="5 7" id="KW-0472">Membrane</keyword>
<dbReference type="PANTHER" id="PTHR30213:SF0">
    <property type="entry name" value="UPF0761 MEMBRANE PROTEIN YIHY"/>
    <property type="match status" value="1"/>
</dbReference>
<keyword evidence="9" id="KW-1185">Reference proteome</keyword>
<evidence type="ECO:0000313" key="9">
    <source>
        <dbReference type="Proteomes" id="UP001596395"/>
    </source>
</evidence>
<comment type="subcellular location">
    <subcellularLocation>
        <location evidence="1">Cell membrane</location>
        <topology evidence="1">Multi-pass membrane protein</topology>
    </subcellularLocation>
</comment>
<feature type="transmembrane region" description="Helical" evidence="7">
    <location>
        <begin position="24"/>
        <end position="50"/>
    </location>
</feature>
<dbReference type="EMBL" id="JBHSXN010000001">
    <property type="protein sequence ID" value="MFC6951457.1"/>
    <property type="molecule type" value="Genomic_DNA"/>
</dbReference>
<dbReference type="Pfam" id="PF03631">
    <property type="entry name" value="Virul_fac_BrkB"/>
    <property type="match status" value="1"/>
</dbReference>
<evidence type="ECO:0000256" key="7">
    <source>
        <dbReference type="SAM" id="Phobius"/>
    </source>
</evidence>
<feature type="compositionally biased region" description="Basic and acidic residues" evidence="6">
    <location>
        <begin position="342"/>
        <end position="376"/>
    </location>
</feature>
<feature type="transmembrane region" description="Helical" evidence="7">
    <location>
        <begin position="166"/>
        <end position="184"/>
    </location>
</feature>
<evidence type="ECO:0000256" key="4">
    <source>
        <dbReference type="ARBA" id="ARBA00022989"/>
    </source>
</evidence>
<evidence type="ECO:0000313" key="8">
    <source>
        <dbReference type="EMBL" id="MFC6951457.1"/>
    </source>
</evidence>
<feature type="transmembrane region" description="Helical" evidence="7">
    <location>
        <begin position="134"/>
        <end position="154"/>
    </location>
</feature>
<organism evidence="8 9">
    <name type="scientific">Halorubellus litoreus</name>
    <dbReference type="NCBI Taxonomy" id="755308"/>
    <lineage>
        <taxon>Archaea</taxon>
        <taxon>Methanobacteriati</taxon>
        <taxon>Methanobacteriota</taxon>
        <taxon>Stenosarchaea group</taxon>
        <taxon>Halobacteria</taxon>
        <taxon>Halobacteriales</taxon>
        <taxon>Halorubellaceae</taxon>
        <taxon>Halorubellus</taxon>
    </lineage>
</organism>
<feature type="region of interest" description="Disordered" evidence="6">
    <location>
        <begin position="336"/>
        <end position="395"/>
    </location>
</feature>
<gene>
    <name evidence="8" type="ORF">ACFQGB_01155</name>
</gene>
<protein>
    <submittedName>
        <fullName evidence="8">YihY/virulence factor BrkB family protein</fullName>
    </submittedName>
</protein>
<dbReference type="PANTHER" id="PTHR30213">
    <property type="entry name" value="INNER MEMBRANE PROTEIN YHJD"/>
    <property type="match status" value="1"/>
</dbReference>
<comment type="caution">
    <text evidence="8">The sequence shown here is derived from an EMBL/GenBank/DDBJ whole genome shotgun (WGS) entry which is preliminary data.</text>
</comment>
<feature type="transmembrane region" description="Helical" evidence="7">
    <location>
        <begin position="226"/>
        <end position="253"/>
    </location>
</feature>
<evidence type="ECO:0000256" key="1">
    <source>
        <dbReference type="ARBA" id="ARBA00004651"/>
    </source>
</evidence>
<dbReference type="RefSeq" id="WP_336348489.1">
    <property type="nucleotide sequence ID" value="NZ_JAZAQL010000001.1"/>
</dbReference>